<accession>A0A2B7XEL8</accession>
<dbReference type="Proteomes" id="UP000224080">
    <property type="component" value="Unassembled WGS sequence"/>
</dbReference>
<evidence type="ECO:0008006" key="4">
    <source>
        <dbReference type="Google" id="ProtNLM"/>
    </source>
</evidence>
<evidence type="ECO:0000256" key="1">
    <source>
        <dbReference type="SAM" id="SignalP"/>
    </source>
</evidence>
<feature type="chain" id="PRO_5011998982" description="Ubiquitin 3 binding protein But2 C-terminal domain-containing protein" evidence="1">
    <location>
        <begin position="18"/>
        <end position="195"/>
    </location>
</feature>
<keyword evidence="3" id="KW-1185">Reference proteome</keyword>
<gene>
    <name evidence="2" type="ORF">GX51_01980</name>
</gene>
<sequence>MIPALVFILAIISSAIATSPLTPFGNTRAIFSKRAMDELSTSLSVTIELPCTKATLNPADPLELTASVHNSNPDQAITLLKWNTPLDPQANVLGIFDIREAECGTPVDSLVVKISRKLPPTQDDLVEIPADGVKTVQVTLRPMGFSAGRQYKISAKGRWHALWAGGLDDVTTGDLANMACATSGTFESNEVMVSF</sequence>
<protein>
    <recommendedName>
        <fullName evidence="4">Ubiquitin 3 binding protein But2 C-terminal domain-containing protein</fullName>
    </recommendedName>
</protein>
<organism evidence="2 3">
    <name type="scientific">Blastomyces parvus</name>
    <dbReference type="NCBI Taxonomy" id="2060905"/>
    <lineage>
        <taxon>Eukaryota</taxon>
        <taxon>Fungi</taxon>
        <taxon>Dikarya</taxon>
        <taxon>Ascomycota</taxon>
        <taxon>Pezizomycotina</taxon>
        <taxon>Eurotiomycetes</taxon>
        <taxon>Eurotiomycetidae</taxon>
        <taxon>Onygenales</taxon>
        <taxon>Ajellomycetaceae</taxon>
        <taxon>Blastomyces</taxon>
    </lineage>
</organism>
<dbReference type="OrthoDB" id="4664297at2759"/>
<dbReference type="AlphaFoldDB" id="A0A2B7XEL8"/>
<reference evidence="2 3" key="1">
    <citation type="submission" date="2017-10" db="EMBL/GenBank/DDBJ databases">
        <title>Comparative genomics in systemic dimorphic fungi from Ajellomycetaceae.</title>
        <authorList>
            <person name="Munoz J.F."/>
            <person name="Mcewen J.G."/>
            <person name="Clay O.K."/>
            <person name="Cuomo C.A."/>
        </authorList>
    </citation>
    <scope>NUCLEOTIDE SEQUENCE [LARGE SCALE GENOMIC DNA]</scope>
    <source>
        <strain evidence="2 3">UAMH130</strain>
    </source>
</reference>
<proteinExistence type="predicted"/>
<dbReference type="Gene3D" id="2.60.40.2970">
    <property type="match status" value="1"/>
</dbReference>
<name>A0A2B7XEL8_9EURO</name>
<evidence type="ECO:0000313" key="2">
    <source>
        <dbReference type="EMBL" id="PGH07193.1"/>
    </source>
</evidence>
<feature type="signal peptide" evidence="1">
    <location>
        <begin position="1"/>
        <end position="17"/>
    </location>
</feature>
<keyword evidence="1" id="KW-0732">Signal</keyword>
<comment type="caution">
    <text evidence="2">The sequence shown here is derived from an EMBL/GenBank/DDBJ whole genome shotgun (WGS) entry which is preliminary data.</text>
</comment>
<dbReference type="EMBL" id="PDNC01000016">
    <property type="protein sequence ID" value="PGH07193.1"/>
    <property type="molecule type" value="Genomic_DNA"/>
</dbReference>
<evidence type="ECO:0000313" key="3">
    <source>
        <dbReference type="Proteomes" id="UP000224080"/>
    </source>
</evidence>